<dbReference type="SUPFAM" id="SSF52113">
    <property type="entry name" value="BRCT domain"/>
    <property type="match status" value="1"/>
</dbReference>
<evidence type="ECO:0000259" key="1">
    <source>
        <dbReference type="Pfam" id="PF00533"/>
    </source>
</evidence>
<name>A0A3G9JAU9_9FIRM</name>
<protein>
    <recommendedName>
        <fullName evidence="1">BRCT domain-containing protein</fullName>
    </recommendedName>
</protein>
<reference evidence="2 3" key="1">
    <citation type="submission" date="2018-11" db="EMBL/GenBank/DDBJ databases">
        <title>Novel Erysipelotrichaceae bacterium isolated from small intestine of a swine.</title>
        <authorList>
            <person name="Kim J.S."/>
            <person name="Choe H."/>
            <person name="Lee Y.R."/>
            <person name="Kim K.M."/>
            <person name="Park D.S."/>
        </authorList>
    </citation>
    <scope>NUCLEOTIDE SEQUENCE [LARGE SCALE GENOMIC DNA]</scope>
    <source>
        <strain evidence="2 3">SG0102</strain>
    </source>
</reference>
<evidence type="ECO:0000313" key="2">
    <source>
        <dbReference type="EMBL" id="BBH27532.1"/>
    </source>
</evidence>
<sequence length="188" mass="22224">MRFVYALWDQYVAITYEPKITLLVHHRHGLKETITFEDLPRFEEDYDLLIDETFRWDTSLHFNYAANLSDFEQTLYRKYGVPPFSGDMIDRYEAIKAYMKREQIGLDVLFASYPIANHTFCFTGRMPMPRRYAVEFIEDNGGIVVDTSSQADYLVVGEMDHYTNKYLNRGENTKILDVGDFFELYLNN</sequence>
<dbReference type="InterPro" id="IPR036420">
    <property type="entry name" value="BRCT_dom_sf"/>
</dbReference>
<dbReference type="RefSeq" id="WP_125120249.1">
    <property type="nucleotide sequence ID" value="NZ_AP019309.1"/>
</dbReference>
<dbReference type="Proteomes" id="UP000268059">
    <property type="component" value="Chromosome"/>
</dbReference>
<dbReference type="InterPro" id="IPR001357">
    <property type="entry name" value="BRCT_dom"/>
</dbReference>
<dbReference type="CDD" id="cd17748">
    <property type="entry name" value="BRCT_DNA_ligase_like"/>
    <property type="match status" value="1"/>
</dbReference>
<dbReference type="Gene3D" id="3.40.50.10190">
    <property type="entry name" value="BRCT domain"/>
    <property type="match status" value="1"/>
</dbReference>
<keyword evidence="3" id="KW-1185">Reference proteome</keyword>
<dbReference type="AlphaFoldDB" id="A0A3G9JAU9"/>
<proteinExistence type="predicted"/>
<evidence type="ECO:0000313" key="3">
    <source>
        <dbReference type="Proteomes" id="UP000268059"/>
    </source>
</evidence>
<organism evidence="2 3">
    <name type="scientific">Intestinibaculum porci</name>
    <dbReference type="NCBI Taxonomy" id="2487118"/>
    <lineage>
        <taxon>Bacteria</taxon>
        <taxon>Bacillati</taxon>
        <taxon>Bacillota</taxon>
        <taxon>Erysipelotrichia</taxon>
        <taxon>Erysipelotrichales</taxon>
        <taxon>Erysipelotrichaceae</taxon>
        <taxon>Intestinibaculum</taxon>
    </lineage>
</organism>
<gene>
    <name evidence="2" type="ORF">SG0102_24660</name>
</gene>
<accession>A0A3G9JAU9</accession>
<dbReference type="EMBL" id="AP019309">
    <property type="protein sequence ID" value="BBH27532.1"/>
    <property type="molecule type" value="Genomic_DNA"/>
</dbReference>
<dbReference type="KEGG" id="ebm:SG0102_24660"/>
<dbReference type="Pfam" id="PF00533">
    <property type="entry name" value="BRCT"/>
    <property type="match status" value="1"/>
</dbReference>
<dbReference type="InParanoid" id="A0A3G9JAU9"/>
<feature type="domain" description="BRCT" evidence="1">
    <location>
        <begin position="116"/>
        <end position="167"/>
    </location>
</feature>